<dbReference type="InterPro" id="IPR051760">
    <property type="entry name" value="KMT5A"/>
</dbReference>
<evidence type="ECO:0000313" key="2">
    <source>
        <dbReference type="Ensembl" id="ENSCCRP00010111360.1"/>
    </source>
</evidence>
<dbReference type="InterPro" id="IPR001214">
    <property type="entry name" value="SET_dom"/>
</dbReference>
<dbReference type="PANTHER" id="PTHR46167">
    <property type="entry name" value="N-LYSINE METHYLTRANSFERASE KMT5A"/>
    <property type="match status" value="1"/>
</dbReference>
<accession>A0A8C1PWY1</accession>
<dbReference type="GO" id="GO:0042799">
    <property type="term" value="F:histone H4K20 methyltransferase activity"/>
    <property type="evidence" value="ECO:0007669"/>
    <property type="project" value="TreeGrafter"/>
</dbReference>
<evidence type="ECO:0000313" key="3">
    <source>
        <dbReference type="Proteomes" id="UP000694427"/>
    </source>
</evidence>
<keyword evidence="3" id="KW-1185">Reference proteome</keyword>
<proteinExistence type="predicted"/>
<dbReference type="Ensembl" id="ENSCCRT00010123907.1">
    <property type="protein sequence ID" value="ENSCCRP00010111360.1"/>
    <property type="gene ID" value="ENSCCRG00010049084.1"/>
</dbReference>
<dbReference type="AlphaFoldDB" id="A0A8C1PWY1"/>
<sequence length="181" mass="21284">MFKAKNRVLPTDLQHLFVLIENEGRRKGHFRYQTVRKTAKQMCRGVFATELIFKGDFVVEYRGKLLSPQQAELQTIEYNESAKVFLFDFHWKSKTWCIDACEEDSSLGRLVNDDHRRPNCKMKTIKVNENPHLCLFAIRDITAGEELTYNYGDSNWAWRAQVSYLFISISNIHPVQHARLR</sequence>
<dbReference type="Proteomes" id="UP000694427">
    <property type="component" value="Unplaced"/>
</dbReference>
<dbReference type="GO" id="GO:0006357">
    <property type="term" value="P:regulation of transcription by RNA polymerase II"/>
    <property type="evidence" value="ECO:0007669"/>
    <property type="project" value="TreeGrafter"/>
</dbReference>
<dbReference type="Gene3D" id="2.170.270.10">
    <property type="entry name" value="SET domain"/>
    <property type="match status" value="1"/>
</dbReference>
<organism evidence="2 3">
    <name type="scientific">Cyprinus carpio</name>
    <name type="common">Common carp</name>
    <dbReference type="NCBI Taxonomy" id="7962"/>
    <lineage>
        <taxon>Eukaryota</taxon>
        <taxon>Metazoa</taxon>
        <taxon>Chordata</taxon>
        <taxon>Craniata</taxon>
        <taxon>Vertebrata</taxon>
        <taxon>Euteleostomi</taxon>
        <taxon>Actinopterygii</taxon>
        <taxon>Neopterygii</taxon>
        <taxon>Teleostei</taxon>
        <taxon>Ostariophysi</taxon>
        <taxon>Cypriniformes</taxon>
        <taxon>Cyprinidae</taxon>
        <taxon>Cyprininae</taxon>
        <taxon>Cyprinus</taxon>
    </lineage>
</organism>
<dbReference type="SMART" id="SM00317">
    <property type="entry name" value="SET"/>
    <property type="match status" value="1"/>
</dbReference>
<dbReference type="PANTHER" id="PTHR46167:SF1">
    <property type="entry name" value="N-LYSINE METHYLTRANSFERASE KMT5A"/>
    <property type="match status" value="1"/>
</dbReference>
<dbReference type="SUPFAM" id="SSF82199">
    <property type="entry name" value="SET domain"/>
    <property type="match status" value="1"/>
</dbReference>
<dbReference type="GO" id="GO:0043516">
    <property type="term" value="P:regulation of DNA damage response, signal transduction by p53 class mediator"/>
    <property type="evidence" value="ECO:0007669"/>
    <property type="project" value="TreeGrafter"/>
</dbReference>
<dbReference type="InterPro" id="IPR046341">
    <property type="entry name" value="SET_dom_sf"/>
</dbReference>
<feature type="domain" description="SET" evidence="1">
    <location>
        <begin position="31"/>
        <end position="152"/>
    </location>
</feature>
<dbReference type="GO" id="GO:0005634">
    <property type="term" value="C:nucleus"/>
    <property type="evidence" value="ECO:0007669"/>
    <property type="project" value="TreeGrafter"/>
</dbReference>
<evidence type="ECO:0000259" key="1">
    <source>
        <dbReference type="PROSITE" id="PS50280"/>
    </source>
</evidence>
<dbReference type="Pfam" id="PF00856">
    <property type="entry name" value="SET"/>
    <property type="match status" value="1"/>
</dbReference>
<reference evidence="2" key="2">
    <citation type="submission" date="2025-09" db="UniProtKB">
        <authorList>
            <consortium name="Ensembl"/>
        </authorList>
    </citation>
    <scope>IDENTIFICATION</scope>
</reference>
<reference evidence="2" key="1">
    <citation type="submission" date="2025-08" db="UniProtKB">
        <authorList>
            <consortium name="Ensembl"/>
        </authorList>
    </citation>
    <scope>IDENTIFICATION</scope>
</reference>
<name>A0A8C1PWY1_CYPCA</name>
<protein>
    <recommendedName>
        <fullName evidence="1">SET domain-containing protein</fullName>
    </recommendedName>
</protein>
<dbReference type="PROSITE" id="PS50280">
    <property type="entry name" value="SET"/>
    <property type="match status" value="1"/>
</dbReference>
<dbReference type="GO" id="GO:0005700">
    <property type="term" value="C:polytene chromosome"/>
    <property type="evidence" value="ECO:0007669"/>
    <property type="project" value="TreeGrafter"/>
</dbReference>